<dbReference type="SMART" id="SM00231">
    <property type="entry name" value="FA58C"/>
    <property type="match status" value="2"/>
</dbReference>
<dbReference type="PANTHER" id="PTHR24543">
    <property type="entry name" value="MULTICOPPER OXIDASE-RELATED"/>
    <property type="match status" value="1"/>
</dbReference>
<dbReference type="InterPro" id="IPR035992">
    <property type="entry name" value="Ricin_B-like_lectins"/>
</dbReference>
<dbReference type="InterPro" id="IPR008979">
    <property type="entry name" value="Galactose-bd-like_sf"/>
</dbReference>
<dbReference type="InterPro" id="IPR000421">
    <property type="entry name" value="FA58C"/>
</dbReference>
<sequence length="1496" mass="165907">MLFPAILGAFMRLRRVYILGLLFGACGTHRRLSGSSDWYKNMCGGSSSVTNFTTADAMTEAGWVFSSDESTLFSPDSEQYSGAYRGYSDSGVGTVSLQLQGHGVVAVTFGSDSSGNVTVKMNDIVHSTALPNTASQTVEIGFSTGKTLGASVCKAVTCSDDICTVRASRDLYASPTGETSYLPSSLCYYGGYRISVGDPRSGVGFKSGAKVTLYTTSSDNDYVAYWRTSDYDGTWSTGDIQTVSSNWVQQDSYWKWEIPIKASTTKLEIHLREADLDFNGTPSSNESRCFHFRLHQDLRDEGERTNLLGLEYDAMMGTTIEQVSPEEGAGRTYRCEVTCEDTREKAKVHRRKRAWNRNHIVHDLAPHYDHNSYFYYIQLLNVDFLNIVVRHLHDFNIYNVDHGYIYWSESEDRLSTELYQEDPTLFWTIIFVQSGIVRLKNVGTGSFLAVSESILTLENTSSSEGLWTYTVDAYGLVQLQNVASAKYLCTQEDPDVRDLCPLDVNWTVSFITNAIPLDVFTSDINFSYIYCNVIDQYIGNLVDINYFLRDSHRHKHHLCELNIDNKLHGHDNGRDNHYCLKYSDINNHINAHWAVRPNSLRDSFEERAILHQFYLGGAEQRGVITAWTGSIADVNIYLEDHLCIGLKHREIAQSFPKVADATCVQELIAGLNDTRGIQRVPWHSIRGISMMRLRALDETGDDQMWRAATDSDEYMIIDLGSNNFFVCGVVSQGSGSASLWVETFQVDISEDGSTYAELAGTFTTAGDQDTQKLSRFPLPLRARYVKIRPVTANVAVAMRAGLVTCGPMRAGQSTNYALTAGIECDPEISDCGSAIIDGVKCTDSASYSGAFVSSSTELCESQYWVQLDLGSTLADTPTKLVNKVVVFGCEGMMYCGRKVEVSVDGSEWSTVLLRSTFFDDTTDDDPPTAEYDEAEDGHGTVFRFDLRAVRYIKVWSSISFNDANVHFSEIEVYEEASQVSYQFDAELDNTKVTMGTLDNLGMLGRDYSFWSFWDTSSLVTNNKYPLLGEQSGLNLYVTKTGTDTVELEHGLDGSSCQSTISIQTDGTWNHVAVVYSASAQTSEFYVNGQLEDSTCSAFSPSDGTVEYGGGGGQGQWAGSLQQARLYTEAIGTEHLLNYTNWCLSYSCSAGYRDSNEWEDAGSNCTDQFDDALPVNRTGTVDRTTVGSYTLTYDCMQNSEDVILATLTRTVEVVESMYINPDLYWIVQREAGVWSDAVSQCYDTADTFNAEIADMHQYFNWSADTRLFLGTSGGSTEVNYTVSYHCSLTDEVINKTLMVRDAIRLYGPDPHVVRAGRLRWNQGQCEICDTSTTDLDESACSYSHDNSTTADKCGLSSTGWKASASDGAGAYVELDLGSDLQVTGVITKGHSIEEAWIKTFTVSYKTNTSSDWVELSTTFPGNEDQSSEVENMLDAVVEARYWRITAQTFENVVAARVAMMVCQSTSSFAAKQGAWLKQAQNLSFGSLVLVRMETGMP</sequence>
<dbReference type="SUPFAM" id="SSF49785">
    <property type="entry name" value="Galactose-binding domain-like"/>
    <property type="match status" value="3"/>
</dbReference>
<gene>
    <name evidence="2" type="ORF">CCMP2556_LOCUS43858</name>
</gene>
<dbReference type="Pfam" id="PF16403">
    <property type="entry name" value="Bact_surface_Ig-like"/>
    <property type="match status" value="1"/>
</dbReference>
<name>A0ABP0QTY2_9DINO</name>
<dbReference type="PROSITE" id="PS50022">
    <property type="entry name" value="FA58C_3"/>
    <property type="match status" value="2"/>
</dbReference>
<dbReference type="PROSITE" id="PS01285">
    <property type="entry name" value="FA58C_1"/>
    <property type="match status" value="1"/>
</dbReference>
<dbReference type="SUPFAM" id="SSF49899">
    <property type="entry name" value="Concanavalin A-like lectins/glucanases"/>
    <property type="match status" value="1"/>
</dbReference>
<feature type="domain" description="F5/8 type C" evidence="1">
    <location>
        <begin position="663"/>
        <end position="805"/>
    </location>
</feature>
<comment type="caution">
    <text evidence="2">The sequence shown here is derived from an EMBL/GenBank/DDBJ whole genome shotgun (WGS) entry which is preliminary data.</text>
</comment>
<proteinExistence type="predicted"/>
<dbReference type="Pfam" id="PF13385">
    <property type="entry name" value="Laminin_G_3"/>
    <property type="match status" value="1"/>
</dbReference>
<dbReference type="InterPro" id="IPR032179">
    <property type="entry name" value="Cry22Aa_Ig-like"/>
</dbReference>
<dbReference type="EMBL" id="CAXAMN010024973">
    <property type="protein sequence ID" value="CAK9091479.1"/>
    <property type="molecule type" value="Genomic_DNA"/>
</dbReference>
<dbReference type="Proteomes" id="UP001642484">
    <property type="component" value="Unassembled WGS sequence"/>
</dbReference>
<evidence type="ECO:0000313" key="3">
    <source>
        <dbReference type="Proteomes" id="UP001642484"/>
    </source>
</evidence>
<organism evidence="2 3">
    <name type="scientific">Durusdinium trenchii</name>
    <dbReference type="NCBI Taxonomy" id="1381693"/>
    <lineage>
        <taxon>Eukaryota</taxon>
        <taxon>Sar</taxon>
        <taxon>Alveolata</taxon>
        <taxon>Dinophyceae</taxon>
        <taxon>Suessiales</taxon>
        <taxon>Symbiodiniaceae</taxon>
        <taxon>Durusdinium</taxon>
    </lineage>
</organism>
<dbReference type="InterPro" id="IPR013320">
    <property type="entry name" value="ConA-like_dom_sf"/>
</dbReference>
<dbReference type="Gene3D" id="2.60.40.10">
    <property type="entry name" value="Immunoglobulins"/>
    <property type="match status" value="1"/>
</dbReference>
<reference evidence="2 3" key="1">
    <citation type="submission" date="2024-02" db="EMBL/GenBank/DDBJ databases">
        <authorList>
            <person name="Chen Y."/>
            <person name="Shah S."/>
            <person name="Dougan E. K."/>
            <person name="Thang M."/>
            <person name="Chan C."/>
        </authorList>
    </citation>
    <scope>NUCLEOTIDE SEQUENCE [LARGE SCALE GENOMIC DNA]</scope>
</reference>
<keyword evidence="3" id="KW-1185">Reference proteome</keyword>
<dbReference type="Gene3D" id="2.60.120.260">
    <property type="entry name" value="Galactose-binding domain-like"/>
    <property type="match status" value="3"/>
</dbReference>
<accession>A0ABP0QTY2</accession>
<feature type="domain" description="F5/8 type C" evidence="1">
    <location>
        <begin position="1312"/>
        <end position="1461"/>
    </location>
</feature>
<evidence type="ECO:0000313" key="2">
    <source>
        <dbReference type="EMBL" id="CAK9091479.1"/>
    </source>
</evidence>
<dbReference type="Gene3D" id="2.60.120.200">
    <property type="match status" value="1"/>
</dbReference>
<dbReference type="InterPro" id="IPR013783">
    <property type="entry name" value="Ig-like_fold"/>
</dbReference>
<dbReference type="Pfam" id="PF00754">
    <property type="entry name" value="F5_F8_type_C"/>
    <property type="match status" value="2"/>
</dbReference>
<protein>
    <recommendedName>
        <fullName evidence="1">F5/8 type C domain-containing protein</fullName>
    </recommendedName>
</protein>
<evidence type="ECO:0000259" key="1">
    <source>
        <dbReference type="PROSITE" id="PS50022"/>
    </source>
</evidence>
<dbReference type="SUPFAM" id="SSF50370">
    <property type="entry name" value="Ricin B-like lectins"/>
    <property type="match status" value="1"/>
</dbReference>